<protein>
    <submittedName>
        <fullName evidence="2">Uncharacterized protein</fullName>
    </submittedName>
</protein>
<keyword evidence="1" id="KW-0732">Signal</keyword>
<gene>
    <name evidence="2" type="ORF">LOTGIDRAFT_229236</name>
</gene>
<dbReference type="HOGENOM" id="CLU_065243_0_0_1"/>
<feature type="signal peptide" evidence="1">
    <location>
        <begin position="1"/>
        <end position="17"/>
    </location>
</feature>
<evidence type="ECO:0000313" key="2">
    <source>
        <dbReference type="EMBL" id="ESO87032.1"/>
    </source>
</evidence>
<sequence>MAIVTLVFLLIIGAVSAQPYADPNDAEVPTDAPTHPPVDVSGTEFWDKETLDTLLKVFEKDGFVNITTVPVGGDEQGDSDPRKKRSAGYFGGGGGCGSYPGVGVRFSSCFTPGRVVYQNNHIVHNYYRTGGYGNCMNYFKALPLVSVHPVSGGYSGQLFGGHGRTYTVNACGSCYGGNSGIGIRCNNAPYNYLSRQFVFTPSVNNINVNNFHGNGVGYGGYGVRVAAPVAVAAAPVAVAAAPVAVAAAPVAVGAGCYGGSCGGYSDGCHGGHC</sequence>
<proteinExistence type="predicted"/>
<dbReference type="GeneID" id="20247936"/>
<feature type="chain" id="PRO_5004716548" evidence="1">
    <location>
        <begin position="18"/>
        <end position="273"/>
    </location>
</feature>
<name>V3ZRR3_LOTGI</name>
<keyword evidence="3" id="KW-1185">Reference proteome</keyword>
<organism evidence="2 3">
    <name type="scientific">Lottia gigantea</name>
    <name type="common">Giant owl limpet</name>
    <dbReference type="NCBI Taxonomy" id="225164"/>
    <lineage>
        <taxon>Eukaryota</taxon>
        <taxon>Metazoa</taxon>
        <taxon>Spiralia</taxon>
        <taxon>Lophotrochozoa</taxon>
        <taxon>Mollusca</taxon>
        <taxon>Gastropoda</taxon>
        <taxon>Patellogastropoda</taxon>
        <taxon>Lottioidea</taxon>
        <taxon>Lottiidae</taxon>
        <taxon>Lottia</taxon>
    </lineage>
</organism>
<reference evidence="2 3" key="1">
    <citation type="journal article" date="2013" name="Nature">
        <title>Insights into bilaterian evolution from three spiralian genomes.</title>
        <authorList>
            <person name="Simakov O."/>
            <person name="Marletaz F."/>
            <person name="Cho S.J."/>
            <person name="Edsinger-Gonzales E."/>
            <person name="Havlak P."/>
            <person name="Hellsten U."/>
            <person name="Kuo D.H."/>
            <person name="Larsson T."/>
            <person name="Lv J."/>
            <person name="Arendt D."/>
            <person name="Savage R."/>
            <person name="Osoegawa K."/>
            <person name="de Jong P."/>
            <person name="Grimwood J."/>
            <person name="Chapman J.A."/>
            <person name="Shapiro H."/>
            <person name="Aerts A."/>
            <person name="Otillar R.P."/>
            <person name="Terry A.Y."/>
            <person name="Boore J.L."/>
            <person name="Grigoriev I.V."/>
            <person name="Lindberg D.R."/>
            <person name="Seaver E.C."/>
            <person name="Weisblat D.A."/>
            <person name="Putnam N.H."/>
            <person name="Rokhsar D.S."/>
        </authorList>
    </citation>
    <scope>NUCLEOTIDE SEQUENCE [LARGE SCALE GENOMIC DNA]</scope>
</reference>
<dbReference type="KEGG" id="lgi:LOTGIDRAFT_229236"/>
<dbReference type="CTD" id="20247936"/>
<evidence type="ECO:0000256" key="1">
    <source>
        <dbReference type="SAM" id="SignalP"/>
    </source>
</evidence>
<dbReference type="EMBL" id="KB202953">
    <property type="protein sequence ID" value="ESO87032.1"/>
    <property type="molecule type" value="Genomic_DNA"/>
</dbReference>
<dbReference type="Proteomes" id="UP000030746">
    <property type="component" value="Unassembled WGS sequence"/>
</dbReference>
<evidence type="ECO:0000313" key="3">
    <source>
        <dbReference type="Proteomes" id="UP000030746"/>
    </source>
</evidence>
<dbReference type="AlphaFoldDB" id="V3ZRR3"/>
<dbReference type="RefSeq" id="XP_009061987.1">
    <property type="nucleotide sequence ID" value="XM_009063739.1"/>
</dbReference>
<accession>V3ZRR3</accession>
<dbReference type="OrthoDB" id="6153594at2759"/>